<sequence length="111" mass="12008">MFKKNPLNTLDAAQQEVKSSPAPNELGPHLTRKSRATRTRSDDGGGKAMGEEITEGAKVQVTGAANYERGTVGVVTAVRRGWCGQEAVIEVRGLLRSRKITTQVSDLTKRD</sequence>
<keyword evidence="3" id="KW-1185">Reference proteome</keyword>
<feature type="compositionally biased region" description="Polar residues" evidence="1">
    <location>
        <begin position="1"/>
        <end position="22"/>
    </location>
</feature>
<name>A0ABP4ZI81_9MICO</name>
<accession>A0ABP4ZI81</accession>
<proteinExistence type="predicted"/>
<gene>
    <name evidence="2" type="ORF">GCM10009751_08060</name>
</gene>
<evidence type="ECO:0000313" key="3">
    <source>
        <dbReference type="Proteomes" id="UP001501094"/>
    </source>
</evidence>
<comment type="caution">
    <text evidence="2">The sequence shown here is derived from an EMBL/GenBank/DDBJ whole genome shotgun (WGS) entry which is preliminary data.</text>
</comment>
<reference evidence="3" key="1">
    <citation type="journal article" date="2019" name="Int. J. Syst. Evol. Microbiol.">
        <title>The Global Catalogue of Microorganisms (GCM) 10K type strain sequencing project: providing services to taxonomists for standard genome sequencing and annotation.</title>
        <authorList>
            <consortium name="The Broad Institute Genomics Platform"/>
            <consortium name="The Broad Institute Genome Sequencing Center for Infectious Disease"/>
            <person name="Wu L."/>
            <person name="Ma J."/>
        </authorList>
    </citation>
    <scope>NUCLEOTIDE SEQUENCE [LARGE SCALE GENOMIC DNA]</scope>
    <source>
        <strain evidence="3">JCM 14326</strain>
    </source>
</reference>
<organism evidence="2 3">
    <name type="scientific">Myceligenerans crystallogenes</name>
    <dbReference type="NCBI Taxonomy" id="316335"/>
    <lineage>
        <taxon>Bacteria</taxon>
        <taxon>Bacillati</taxon>
        <taxon>Actinomycetota</taxon>
        <taxon>Actinomycetes</taxon>
        <taxon>Micrococcales</taxon>
        <taxon>Promicromonosporaceae</taxon>
        <taxon>Myceligenerans</taxon>
    </lineage>
</organism>
<dbReference type="EMBL" id="BAAANL010000001">
    <property type="protein sequence ID" value="GAA1853746.1"/>
    <property type="molecule type" value="Genomic_DNA"/>
</dbReference>
<evidence type="ECO:0000256" key="1">
    <source>
        <dbReference type="SAM" id="MobiDB-lite"/>
    </source>
</evidence>
<dbReference type="Proteomes" id="UP001501094">
    <property type="component" value="Unassembled WGS sequence"/>
</dbReference>
<feature type="region of interest" description="Disordered" evidence="1">
    <location>
        <begin position="1"/>
        <end position="54"/>
    </location>
</feature>
<protein>
    <submittedName>
        <fullName evidence="2">Uncharacterized protein</fullName>
    </submittedName>
</protein>
<evidence type="ECO:0000313" key="2">
    <source>
        <dbReference type="EMBL" id="GAA1853746.1"/>
    </source>
</evidence>